<sequence>MAPPMQYVYFGNTGLKVSRLCLGCMGFGSSEWMNWVLDEKASIEMIGKAYDRGINFFDTANIYSNGESERILGKAIRHFQMPRGRIVVATKVALAVQPFGFNPTPKEDPAMVNLFGTSRKHLFDAVDASLARLGLDYIDLRANAIAEKNGWTPFVSMQNLYNLIYREDEREMIPYCKSAGIAMIPWSPLAGGLLTGRVNRSTARSDQSKLMMAMNVRTREEQDNALVVDQVVNIAEKRGVSPAQVALAWCLSKSVVTAPIVGITKESHLNDLIGALELELTRDEIKALEKPYSPRWQMRSLM</sequence>
<name>A0A168SNK3_ABSGL</name>
<evidence type="ECO:0000313" key="4">
    <source>
        <dbReference type="Proteomes" id="UP000078561"/>
    </source>
</evidence>
<dbReference type="AlphaFoldDB" id="A0A168SNK3"/>
<evidence type="ECO:0000256" key="1">
    <source>
        <dbReference type="ARBA" id="ARBA00023002"/>
    </source>
</evidence>
<proteinExistence type="predicted"/>
<dbReference type="OrthoDB" id="37537at2759"/>
<dbReference type="OMA" id="LFCHRFD"/>
<dbReference type="InterPro" id="IPR050523">
    <property type="entry name" value="AKR_Detox_Biosynth"/>
</dbReference>
<keyword evidence="1" id="KW-0560">Oxidoreductase</keyword>
<dbReference type="STRING" id="4829.A0A168SNK3"/>
<dbReference type="GO" id="GO:0016491">
    <property type="term" value="F:oxidoreductase activity"/>
    <property type="evidence" value="ECO:0007669"/>
    <property type="project" value="UniProtKB-KW"/>
</dbReference>
<dbReference type="InterPro" id="IPR036812">
    <property type="entry name" value="NAD(P)_OxRdtase_dom_sf"/>
</dbReference>
<gene>
    <name evidence="3" type="primary">ABSGL_14358.1 scaffold 14478</name>
</gene>
<keyword evidence="4" id="KW-1185">Reference proteome</keyword>
<dbReference type="EMBL" id="LT554917">
    <property type="protein sequence ID" value="SAM08694.1"/>
    <property type="molecule type" value="Genomic_DNA"/>
</dbReference>
<accession>A0A168SNK3</accession>
<feature type="domain" description="NADP-dependent oxidoreductase" evidence="2">
    <location>
        <begin position="147"/>
        <end position="290"/>
    </location>
</feature>
<reference evidence="3" key="1">
    <citation type="submission" date="2016-04" db="EMBL/GenBank/DDBJ databases">
        <authorList>
            <person name="Evans L.H."/>
            <person name="Alamgir A."/>
            <person name="Owens N."/>
            <person name="Weber N.D."/>
            <person name="Virtaneva K."/>
            <person name="Barbian K."/>
            <person name="Babar A."/>
            <person name="Rosenke K."/>
        </authorList>
    </citation>
    <scope>NUCLEOTIDE SEQUENCE [LARGE SCALE GENOMIC DNA]</scope>
    <source>
        <strain evidence="3">CBS 101.48</strain>
    </source>
</reference>
<dbReference type="InParanoid" id="A0A168SNK3"/>
<evidence type="ECO:0000259" key="2">
    <source>
        <dbReference type="Pfam" id="PF00248"/>
    </source>
</evidence>
<organism evidence="3">
    <name type="scientific">Absidia glauca</name>
    <name type="common">Pin mould</name>
    <dbReference type="NCBI Taxonomy" id="4829"/>
    <lineage>
        <taxon>Eukaryota</taxon>
        <taxon>Fungi</taxon>
        <taxon>Fungi incertae sedis</taxon>
        <taxon>Mucoromycota</taxon>
        <taxon>Mucoromycotina</taxon>
        <taxon>Mucoromycetes</taxon>
        <taxon>Mucorales</taxon>
        <taxon>Cunninghamellaceae</taxon>
        <taxon>Absidia</taxon>
    </lineage>
</organism>
<dbReference type="PANTHER" id="PTHR43364">
    <property type="entry name" value="NADH-SPECIFIC METHYLGLYOXAL REDUCTASE-RELATED"/>
    <property type="match status" value="1"/>
</dbReference>
<dbReference type="Pfam" id="PF00248">
    <property type="entry name" value="Aldo_ket_red"/>
    <property type="match status" value="2"/>
</dbReference>
<evidence type="ECO:0000313" key="3">
    <source>
        <dbReference type="EMBL" id="SAM08694.1"/>
    </source>
</evidence>
<dbReference type="PANTHER" id="PTHR43364:SF4">
    <property type="entry name" value="NAD(P)-LINKED OXIDOREDUCTASE SUPERFAMILY PROTEIN"/>
    <property type="match status" value="1"/>
</dbReference>
<dbReference type="SUPFAM" id="SSF51430">
    <property type="entry name" value="NAD(P)-linked oxidoreductase"/>
    <property type="match status" value="1"/>
</dbReference>
<dbReference type="InterPro" id="IPR023210">
    <property type="entry name" value="NADP_OxRdtase_dom"/>
</dbReference>
<feature type="domain" description="NADP-dependent oxidoreductase" evidence="2">
    <location>
        <begin position="19"/>
        <end position="140"/>
    </location>
</feature>
<dbReference type="Gene3D" id="3.20.20.100">
    <property type="entry name" value="NADP-dependent oxidoreductase domain"/>
    <property type="match status" value="2"/>
</dbReference>
<protein>
    <recommendedName>
        <fullName evidence="2">NADP-dependent oxidoreductase domain-containing protein</fullName>
    </recommendedName>
</protein>
<dbReference type="CDD" id="cd19079">
    <property type="entry name" value="AKR_EcYajO-like"/>
    <property type="match status" value="1"/>
</dbReference>
<dbReference type="Proteomes" id="UP000078561">
    <property type="component" value="Unassembled WGS sequence"/>
</dbReference>